<dbReference type="EMBL" id="CH474005">
    <property type="protein sequence ID" value="EDL96619.1"/>
    <property type="molecule type" value="Genomic_DNA"/>
</dbReference>
<evidence type="ECO:0000313" key="1">
    <source>
        <dbReference type="EMBL" id="EDL96619.1"/>
    </source>
</evidence>
<protein>
    <submittedName>
        <fullName evidence="1">RCG32115</fullName>
    </submittedName>
</protein>
<evidence type="ECO:0000313" key="2">
    <source>
        <dbReference type="Proteomes" id="UP000234681"/>
    </source>
</evidence>
<reference evidence="1 2" key="1">
    <citation type="submission" date="2005-09" db="EMBL/GenBank/DDBJ databases">
        <authorList>
            <person name="Mural R.J."/>
            <person name="Li P.W."/>
            <person name="Adams M.D."/>
            <person name="Amanatides P.G."/>
            <person name="Baden-Tillson H."/>
            <person name="Barnstead M."/>
            <person name="Chin S.H."/>
            <person name="Dew I."/>
            <person name="Evans C.A."/>
            <person name="Ferriera S."/>
            <person name="Flanigan M."/>
            <person name="Fosler C."/>
            <person name="Glodek A."/>
            <person name="Gu Z."/>
            <person name="Holt R.A."/>
            <person name="Jennings D."/>
            <person name="Kraft C.L."/>
            <person name="Lu F."/>
            <person name="Nguyen T."/>
            <person name="Nusskern D.R."/>
            <person name="Pfannkoch C.M."/>
            <person name="Sitter C."/>
            <person name="Sutton G.G."/>
            <person name="Venter J.C."/>
            <person name="Wang Z."/>
            <person name="Woodage T."/>
            <person name="Zheng X.H."/>
            <person name="Zhong F."/>
        </authorList>
    </citation>
    <scope>NUCLEOTIDE SEQUENCE [LARGE SCALE GENOMIC DNA]</scope>
    <source>
        <strain>BN</strain>
        <strain evidence="2">Sprague-Dawley</strain>
    </source>
</reference>
<organism evidence="1 2">
    <name type="scientific">Rattus norvegicus</name>
    <name type="common">Rat</name>
    <dbReference type="NCBI Taxonomy" id="10116"/>
    <lineage>
        <taxon>Eukaryota</taxon>
        <taxon>Metazoa</taxon>
        <taxon>Chordata</taxon>
        <taxon>Craniata</taxon>
        <taxon>Vertebrata</taxon>
        <taxon>Euteleostomi</taxon>
        <taxon>Mammalia</taxon>
        <taxon>Eutheria</taxon>
        <taxon>Euarchontoglires</taxon>
        <taxon>Glires</taxon>
        <taxon>Rodentia</taxon>
        <taxon>Myomorpha</taxon>
        <taxon>Muroidea</taxon>
        <taxon>Muridae</taxon>
        <taxon>Murinae</taxon>
        <taxon>Rattus</taxon>
    </lineage>
</organism>
<proteinExistence type="predicted"/>
<dbReference type="Proteomes" id="UP000234681">
    <property type="component" value="Chromosome 3"/>
</dbReference>
<accession>A6JWZ0</accession>
<gene>
    <name evidence="1" type="ORF">rCG_32115</name>
</gene>
<sequence length="33" mass="3758">MPTDVLAHQHGHFAFEDIFADSLFLSAQLCWPL</sequence>
<dbReference type="AlphaFoldDB" id="A6JWZ0"/>
<name>A6JWZ0_RAT</name>